<organism evidence="1 2">
    <name type="scientific">Clonorchis sinensis</name>
    <name type="common">Chinese liver fluke</name>
    <dbReference type="NCBI Taxonomy" id="79923"/>
    <lineage>
        <taxon>Eukaryota</taxon>
        <taxon>Metazoa</taxon>
        <taxon>Spiralia</taxon>
        <taxon>Lophotrochozoa</taxon>
        <taxon>Platyhelminthes</taxon>
        <taxon>Trematoda</taxon>
        <taxon>Digenea</taxon>
        <taxon>Opisthorchiida</taxon>
        <taxon>Opisthorchiata</taxon>
        <taxon>Opisthorchiidae</taxon>
        <taxon>Clonorchis</taxon>
    </lineage>
</organism>
<protein>
    <submittedName>
        <fullName evidence="1">Uncharacterized protein</fullName>
    </submittedName>
</protein>
<accession>A0A419PMX3</accession>
<dbReference type="InParanoid" id="A0A419PMX3"/>
<dbReference type="OrthoDB" id="10292567at2759"/>
<name>A0A419PMX3_CLOSI</name>
<reference evidence="1 2" key="1">
    <citation type="journal article" date="2018" name="Biotechnol. Adv.">
        <title>Improved genomic resources and new bioinformatic workflow for the carcinogenic parasite Clonorchis sinensis: Biotechnological implications.</title>
        <authorList>
            <person name="Wang D."/>
            <person name="Korhonen P.K."/>
            <person name="Gasser R.B."/>
            <person name="Young N.D."/>
        </authorList>
    </citation>
    <scope>NUCLEOTIDE SEQUENCE [LARGE SCALE GENOMIC DNA]</scope>
    <source>
        <strain evidence="1">Cs-k2</strain>
    </source>
</reference>
<proteinExistence type="predicted"/>
<sequence length="169" mass="18586">MTSEAECGTQYDTKSAKAAENTSGQVIQSQGDCVQNPSQGCPLCCKCSRKQYESDSIMLSRPSSASIPEQTGLSVYQSEFQTKSVRRPDVLRRHGCLAIRKGPFATSTQYQSDFTHVVWSRSGMIRPKDNLVVGKSQMLGTFFRSDAALESSVCLKNQPSKMEGQLTEI</sequence>
<dbReference type="EMBL" id="NIRI02000056">
    <property type="protein sequence ID" value="KAG5444557.1"/>
    <property type="molecule type" value="Genomic_DNA"/>
</dbReference>
<keyword evidence="2" id="KW-1185">Reference proteome</keyword>
<comment type="caution">
    <text evidence="1">The sequence shown here is derived from an EMBL/GenBank/DDBJ whole genome shotgun (WGS) entry which is preliminary data.</text>
</comment>
<dbReference type="AlphaFoldDB" id="A0A419PMX3"/>
<reference evidence="1 2" key="2">
    <citation type="journal article" date="2021" name="Genomics">
        <title>High-quality reference genome for Clonorchis sinensis.</title>
        <authorList>
            <person name="Young N.D."/>
            <person name="Stroehlein A.J."/>
            <person name="Kinkar L."/>
            <person name="Wang T."/>
            <person name="Sohn W.M."/>
            <person name="Chang B.C.H."/>
            <person name="Kaur P."/>
            <person name="Weisz D."/>
            <person name="Dudchenko O."/>
            <person name="Aiden E.L."/>
            <person name="Korhonen P.K."/>
            <person name="Gasser R.B."/>
        </authorList>
    </citation>
    <scope>NUCLEOTIDE SEQUENCE [LARGE SCALE GENOMIC DNA]</scope>
    <source>
        <strain evidence="1">Cs-k2</strain>
    </source>
</reference>
<dbReference type="Proteomes" id="UP000286415">
    <property type="component" value="Unassembled WGS sequence"/>
</dbReference>
<evidence type="ECO:0000313" key="2">
    <source>
        <dbReference type="Proteomes" id="UP000286415"/>
    </source>
</evidence>
<evidence type="ECO:0000313" key="1">
    <source>
        <dbReference type="EMBL" id="KAG5444557.1"/>
    </source>
</evidence>
<gene>
    <name evidence="1" type="ORF">CSKR_108077</name>
</gene>